<organism evidence="2 3">
    <name type="scientific">Dactylonectria macrodidyma</name>
    <dbReference type="NCBI Taxonomy" id="307937"/>
    <lineage>
        <taxon>Eukaryota</taxon>
        <taxon>Fungi</taxon>
        <taxon>Dikarya</taxon>
        <taxon>Ascomycota</taxon>
        <taxon>Pezizomycotina</taxon>
        <taxon>Sordariomycetes</taxon>
        <taxon>Hypocreomycetidae</taxon>
        <taxon>Hypocreales</taxon>
        <taxon>Nectriaceae</taxon>
        <taxon>Dactylonectria</taxon>
    </lineage>
</organism>
<dbReference type="Proteomes" id="UP000738349">
    <property type="component" value="Unassembled WGS sequence"/>
</dbReference>
<evidence type="ECO:0000313" key="3">
    <source>
        <dbReference type="Proteomes" id="UP000738349"/>
    </source>
</evidence>
<accession>A0A9P9JH64</accession>
<keyword evidence="1" id="KW-0732">Signal</keyword>
<feature type="chain" id="PRO_5040469339" description="Secreted protein" evidence="1">
    <location>
        <begin position="17"/>
        <end position="104"/>
    </location>
</feature>
<protein>
    <recommendedName>
        <fullName evidence="4">Secreted protein</fullName>
    </recommendedName>
</protein>
<comment type="caution">
    <text evidence="2">The sequence shown here is derived from an EMBL/GenBank/DDBJ whole genome shotgun (WGS) entry which is preliminary data.</text>
</comment>
<dbReference type="EMBL" id="JAGMUV010000004">
    <property type="protein sequence ID" value="KAH7161377.1"/>
    <property type="molecule type" value="Genomic_DNA"/>
</dbReference>
<keyword evidence="3" id="KW-1185">Reference proteome</keyword>
<name>A0A9P9JH64_9HYPO</name>
<evidence type="ECO:0000256" key="1">
    <source>
        <dbReference type="SAM" id="SignalP"/>
    </source>
</evidence>
<gene>
    <name evidence="2" type="ORF">EDB81DRAFT_784586</name>
</gene>
<proteinExistence type="predicted"/>
<evidence type="ECO:0000313" key="2">
    <source>
        <dbReference type="EMBL" id="KAH7161377.1"/>
    </source>
</evidence>
<sequence>MKHTQIIGLLATLLTAQESFRPDNCLMFPALVCGIEDENSVASSILQRTCTRNGARVLGGGTMHLRGRHRFLLRLRVECLTVVRQEGQALGCGRYLLFVEIAYL</sequence>
<evidence type="ECO:0008006" key="4">
    <source>
        <dbReference type="Google" id="ProtNLM"/>
    </source>
</evidence>
<dbReference type="AlphaFoldDB" id="A0A9P9JH64"/>
<reference evidence="2" key="1">
    <citation type="journal article" date="2021" name="Nat. Commun.">
        <title>Genetic determinants of endophytism in the Arabidopsis root mycobiome.</title>
        <authorList>
            <person name="Mesny F."/>
            <person name="Miyauchi S."/>
            <person name="Thiergart T."/>
            <person name="Pickel B."/>
            <person name="Atanasova L."/>
            <person name="Karlsson M."/>
            <person name="Huettel B."/>
            <person name="Barry K.W."/>
            <person name="Haridas S."/>
            <person name="Chen C."/>
            <person name="Bauer D."/>
            <person name="Andreopoulos W."/>
            <person name="Pangilinan J."/>
            <person name="LaButti K."/>
            <person name="Riley R."/>
            <person name="Lipzen A."/>
            <person name="Clum A."/>
            <person name="Drula E."/>
            <person name="Henrissat B."/>
            <person name="Kohler A."/>
            <person name="Grigoriev I.V."/>
            <person name="Martin F.M."/>
            <person name="Hacquard S."/>
        </authorList>
    </citation>
    <scope>NUCLEOTIDE SEQUENCE</scope>
    <source>
        <strain evidence="2">MPI-CAGE-AT-0147</strain>
    </source>
</reference>
<feature type="signal peptide" evidence="1">
    <location>
        <begin position="1"/>
        <end position="16"/>
    </location>
</feature>